<gene>
    <name evidence="2" type="ORF">MRATA1EN1_LOCUS29794</name>
</gene>
<evidence type="ECO:0000256" key="1">
    <source>
        <dbReference type="SAM" id="SignalP"/>
    </source>
</evidence>
<evidence type="ECO:0008006" key="4">
    <source>
        <dbReference type="Google" id="ProtNLM"/>
    </source>
</evidence>
<evidence type="ECO:0000313" key="2">
    <source>
        <dbReference type="EMBL" id="CAI9180832.1"/>
    </source>
</evidence>
<accession>A0ABN9A3H8</accession>
<reference evidence="2" key="1">
    <citation type="submission" date="2023-04" db="EMBL/GenBank/DDBJ databases">
        <authorList>
            <consortium name="ELIXIR-Norway"/>
        </authorList>
    </citation>
    <scope>NUCLEOTIDE SEQUENCE [LARGE SCALE GENOMIC DNA]</scope>
</reference>
<evidence type="ECO:0000313" key="3">
    <source>
        <dbReference type="Proteomes" id="UP001176941"/>
    </source>
</evidence>
<dbReference type="Proteomes" id="UP001176941">
    <property type="component" value="Chromosome X"/>
</dbReference>
<keyword evidence="3" id="KW-1185">Reference proteome</keyword>
<dbReference type="EMBL" id="OX460343">
    <property type="protein sequence ID" value="CAI9180832.1"/>
    <property type="molecule type" value="Genomic_DNA"/>
</dbReference>
<sequence>MHNYSSNSCYLLRACLVLFSLLRSSCATYLQASSLPWETKPKFLAEREGLALASSGEPLFCPLRVLLWDPGRRQWRRPRIPEGVGGQMLRGVAWPWPVHPEGHMFMPSMQASLGGKEECDSAH</sequence>
<proteinExistence type="predicted"/>
<protein>
    <recommendedName>
        <fullName evidence="4">Secreted protein</fullName>
    </recommendedName>
</protein>
<feature type="signal peptide" evidence="1">
    <location>
        <begin position="1"/>
        <end position="27"/>
    </location>
</feature>
<keyword evidence="1" id="KW-0732">Signal</keyword>
<feature type="chain" id="PRO_5045201708" description="Secreted protein" evidence="1">
    <location>
        <begin position="28"/>
        <end position="123"/>
    </location>
</feature>
<name>A0ABN9A3H8_RANTA</name>
<organism evidence="2 3">
    <name type="scientific">Rangifer tarandus platyrhynchus</name>
    <name type="common">Svalbard reindeer</name>
    <dbReference type="NCBI Taxonomy" id="3082113"/>
    <lineage>
        <taxon>Eukaryota</taxon>
        <taxon>Metazoa</taxon>
        <taxon>Chordata</taxon>
        <taxon>Craniata</taxon>
        <taxon>Vertebrata</taxon>
        <taxon>Euteleostomi</taxon>
        <taxon>Mammalia</taxon>
        <taxon>Eutheria</taxon>
        <taxon>Laurasiatheria</taxon>
        <taxon>Artiodactyla</taxon>
        <taxon>Ruminantia</taxon>
        <taxon>Pecora</taxon>
        <taxon>Cervidae</taxon>
        <taxon>Odocoileinae</taxon>
        <taxon>Rangifer</taxon>
    </lineage>
</organism>